<dbReference type="AlphaFoldDB" id="A0A5P2D7G5"/>
<feature type="transmembrane region" description="Helical" evidence="1">
    <location>
        <begin position="711"/>
        <end position="735"/>
    </location>
</feature>
<accession>A0A5P2D7G5</accession>
<dbReference type="Proteomes" id="UP000325211">
    <property type="component" value="Chromosome"/>
</dbReference>
<evidence type="ECO:0000313" key="2">
    <source>
        <dbReference type="EMBL" id="QES49069.1"/>
    </source>
</evidence>
<feature type="transmembrane region" description="Helical" evidence="1">
    <location>
        <begin position="30"/>
        <end position="54"/>
    </location>
</feature>
<organism evidence="2 3">
    <name type="scientific">Streptomyces venezuelae</name>
    <dbReference type="NCBI Taxonomy" id="54571"/>
    <lineage>
        <taxon>Bacteria</taxon>
        <taxon>Bacillati</taxon>
        <taxon>Actinomycetota</taxon>
        <taxon>Actinomycetes</taxon>
        <taxon>Kitasatosporales</taxon>
        <taxon>Streptomycetaceae</taxon>
        <taxon>Streptomyces</taxon>
    </lineage>
</organism>
<proteinExistence type="predicted"/>
<feature type="transmembrane region" description="Helical" evidence="1">
    <location>
        <begin position="340"/>
        <end position="360"/>
    </location>
</feature>
<sequence>MATTTRGLVRQLLTVGRTAGRKAEAGGTRFVALLLATLVLTLAMGSLVAVHAVYTGKEQQRTARTPVVTAREGHPGSTAWLVGSDALDGERRFSVVYLAPLQGDAPLPPGVERWPAPGEAVLSPALRKAGADEDIDNRYGKLAGTIQASGLDEPTEWLAYVRPRGGLSAELPSEVITGFGPADGEIMPGLEPGSGRQDDKAEWMFQAAVAGMLLLPGLVLLLVAARTGAHARDRRTALVSALGGRRRDRALIALGEAGHPVLIGALLGAAAVTTTLLHDTHIPYTDYILSSAHLIEHGRLITLTPVMALLTVLAVVVTADLAPRRSAHGTRPHSEAPSVWLPRIAALFPVMFLIALYGPGFAGQGSPWRIPIGWAGIAATTLTLPAAVATVTAAGGRILTRRGQAHGLPGTLVAGRRTATHPGATARVVTGVTVALIILMQAVAWQGLFGSQSAGARHTLDRIGRSALTVGAKGDVTTAEMTAFLDRLPNAEAVLLVPPADGADMPMTLYAGCPALAALRLPCPAGTSRITGVPEDPRLQELIRWTPHGELILDIHRTDTHGIAQRAASPEANFPLVILHRDGNDVSTAAVKKLSYEVFPRGAQVRTPGEEQLTAGIPNRDQGRWSTLLGVTGIAVLAVTAGLSAMAEFLRHGRALAPLSVLTGGLRVFHASAAWSVLTPLALAGLVGSVVAAGLAAPVTAYGESYITRELLWSAAGIVLVVSVLMWLWAATVAARQARAWHPRGD</sequence>
<keyword evidence="1" id="KW-0472">Membrane</keyword>
<keyword evidence="1" id="KW-1133">Transmembrane helix</keyword>
<gene>
    <name evidence="2" type="ORF">DEJ50_15900</name>
</gene>
<dbReference type="OrthoDB" id="3258069at2"/>
<feature type="transmembrane region" description="Helical" evidence="1">
    <location>
        <begin position="628"/>
        <end position="647"/>
    </location>
</feature>
<protein>
    <submittedName>
        <fullName evidence="2">Permease</fullName>
    </submittedName>
</protein>
<name>A0A5P2D7G5_STRVZ</name>
<feature type="transmembrane region" description="Helical" evidence="1">
    <location>
        <begin position="203"/>
        <end position="225"/>
    </location>
</feature>
<feature type="transmembrane region" description="Helical" evidence="1">
    <location>
        <begin position="250"/>
        <end position="277"/>
    </location>
</feature>
<feature type="transmembrane region" description="Helical" evidence="1">
    <location>
        <begin position="372"/>
        <end position="394"/>
    </location>
</feature>
<evidence type="ECO:0000256" key="1">
    <source>
        <dbReference type="SAM" id="Phobius"/>
    </source>
</evidence>
<feature type="transmembrane region" description="Helical" evidence="1">
    <location>
        <begin position="297"/>
        <end position="319"/>
    </location>
</feature>
<feature type="transmembrane region" description="Helical" evidence="1">
    <location>
        <begin position="681"/>
        <end position="699"/>
    </location>
</feature>
<dbReference type="RefSeq" id="WP_150208653.1">
    <property type="nucleotide sequence ID" value="NZ_CP029190.1"/>
</dbReference>
<dbReference type="EMBL" id="CP029190">
    <property type="protein sequence ID" value="QES49069.1"/>
    <property type="molecule type" value="Genomic_DNA"/>
</dbReference>
<keyword evidence="1" id="KW-0812">Transmembrane</keyword>
<evidence type="ECO:0000313" key="3">
    <source>
        <dbReference type="Proteomes" id="UP000325211"/>
    </source>
</evidence>
<reference evidence="2 3" key="1">
    <citation type="submission" date="2018-05" db="EMBL/GenBank/DDBJ databases">
        <title>Streptomyces venezuelae.</title>
        <authorList>
            <person name="Kim W."/>
            <person name="Lee N."/>
            <person name="Cho B.-K."/>
        </authorList>
    </citation>
    <scope>NUCLEOTIDE SEQUENCE [LARGE SCALE GENOMIC DNA]</scope>
    <source>
        <strain evidence="2 3">ATCC 21782</strain>
    </source>
</reference>